<dbReference type="KEGG" id="ome:OLMES_4034"/>
<dbReference type="Pfam" id="PF20611">
    <property type="entry name" value="DUF6801"/>
    <property type="match status" value="1"/>
</dbReference>
<dbReference type="Proteomes" id="UP000196027">
    <property type="component" value="Chromosome"/>
</dbReference>
<organism evidence="10 11">
    <name type="scientific">Oleiphilus messinensis</name>
    <dbReference type="NCBI Taxonomy" id="141451"/>
    <lineage>
        <taxon>Bacteria</taxon>
        <taxon>Pseudomonadati</taxon>
        <taxon>Pseudomonadota</taxon>
        <taxon>Gammaproteobacteria</taxon>
        <taxon>Oceanospirillales</taxon>
        <taxon>Oleiphilaceae</taxon>
        <taxon>Oleiphilus</taxon>
    </lineage>
</organism>
<dbReference type="NCBIfam" id="NF012200">
    <property type="entry name" value="choice_anch_D"/>
    <property type="match status" value="2"/>
</dbReference>
<dbReference type="Pfam" id="PF15780">
    <property type="entry name" value="ASH"/>
    <property type="match status" value="1"/>
</dbReference>
<evidence type="ECO:0000256" key="6">
    <source>
        <dbReference type="SAM" id="SignalP"/>
    </source>
</evidence>
<comment type="subcellular location">
    <subcellularLocation>
        <location evidence="1">Cell projection</location>
        <location evidence="1">Cilium</location>
    </subcellularLocation>
    <subcellularLocation>
        <location evidence="2">Cytoplasm</location>
    </subcellularLocation>
</comment>
<accession>A0A1Y0IBY3</accession>
<evidence type="ECO:0000256" key="5">
    <source>
        <dbReference type="ARBA" id="ARBA00023273"/>
    </source>
</evidence>
<evidence type="ECO:0000256" key="2">
    <source>
        <dbReference type="ARBA" id="ARBA00004496"/>
    </source>
</evidence>
<feature type="domain" description="HYDIN/VesB/CFA65-like Ig-like" evidence="9">
    <location>
        <begin position="211"/>
        <end position="306"/>
    </location>
</feature>
<keyword evidence="11" id="KW-1185">Reference proteome</keyword>
<feature type="domain" description="DUF6801" evidence="8">
    <location>
        <begin position="40"/>
        <end position="197"/>
    </location>
</feature>
<feature type="chain" id="PRO_5012620841" description="Choice-of-anchor D domain-containing protein" evidence="6">
    <location>
        <begin position="30"/>
        <end position="605"/>
    </location>
</feature>
<feature type="domain" description="Abnormal spindle-like microcephaly-associated protein ASH" evidence="7">
    <location>
        <begin position="325"/>
        <end position="409"/>
    </location>
</feature>
<keyword evidence="6" id="KW-0732">Signal</keyword>
<keyword evidence="3" id="KW-0963">Cytoplasm</keyword>
<gene>
    <name evidence="10" type="ORF">OLMES_4034</name>
</gene>
<evidence type="ECO:0000256" key="3">
    <source>
        <dbReference type="ARBA" id="ARBA00022490"/>
    </source>
</evidence>
<dbReference type="InterPro" id="IPR031549">
    <property type="entry name" value="ASH"/>
</dbReference>
<keyword evidence="5" id="KW-0966">Cell projection</keyword>
<dbReference type="InterPro" id="IPR013783">
    <property type="entry name" value="Ig-like_fold"/>
</dbReference>
<dbReference type="InterPro" id="IPR053879">
    <property type="entry name" value="HYDIN_VesB_CFA65-like_Ig"/>
</dbReference>
<evidence type="ECO:0000259" key="8">
    <source>
        <dbReference type="Pfam" id="PF20611"/>
    </source>
</evidence>
<evidence type="ECO:0000313" key="10">
    <source>
        <dbReference type="EMBL" id="ARU58052.1"/>
    </source>
</evidence>
<dbReference type="Gene3D" id="2.60.40.10">
    <property type="entry name" value="Immunoglobulins"/>
    <property type="match status" value="2"/>
</dbReference>
<keyword evidence="4" id="KW-0969">Cilium</keyword>
<protein>
    <recommendedName>
        <fullName evidence="12">Choice-of-anchor D domain-containing protein</fullName>
    </recommendedName>
</protein>
<feature type="signal peptide" evidence="6">
    <location>
        <begin position="1"/>
        <end position="29"/>
    </location>
</feature>
<dbReference type="EMBL" id="CP021425">
    <property type="protein sequence ID" value="ARU58052.1"/>
    <property type="molecule type" value="Genomic_DNA"/>
</dbReference>
<evidence type="ECO:0000256" key="4">
    <source>
        <dbReference type="ARBA" id="ARBA00023069"/>
    </source>
</evidence>
<evidence type="ECO:0000313" key="11">
    <source>
        <dbReference type="Proteomes" id="UP000196027"/>
    </source>
</evidence>
<evidence type="ECO:0000256" key="1">
    <source>
        <dbReference type="ARBA" id="ARBA00004138"/>
    </source>
</evidence>
<sequence>MRTTPFKRKPLTMAVMGGALLAASNMASAVQVTKSLEMICPFPLIGDQNIIATITADYPETIAAGEQLGPIAIDTITTVPDKARQGLAFVDATTITGTAQSINTFHTIDGNVGNDTLLTIEPTDVPSNLSGPFDVPAFGDAPAVTFTAAQASGEISLTVDDLILNLRNLKADGSVAPAPVGEFTSDCTLVEGQDNVLVVMNAGGGNVDPAEIDVDKTAVDFGTLLIGDSASDTVTVTNLGDLALGINSVSVTGPDAFAFVVTNDCTTLGADETCTIDLTYTASEEGAHTANLVIESTDEDEAVVTIPLSGTTEAIPEPEIDVPVASFDFGQVILGESASVDIAIRNVGTAALSVSDLAISGEGFSLTGSDCGTVPAAGQCTATVQFAPSSTATVSGTLVVSSDDADEPQVAVSLSGSGKDGGCDDSSVLPISLGVTGLTHLAASGGELDLEGQVDTELNLCNGEFVGDLHINQTQGSFEIIQGWNQYQATATVEFENVGQTVGTLQNGTLVATSQAYVKIPKVTKTLFGFIDWPIGGGEDCRTKEPVTFTVMSEEGQFDAITGGVVSGIYDLPELENCGLLTSILSGKMAGPDNLIELEMTPIFE</sequence>
<evidence type="ECO:0000259" key="7">
    <source>
        <dbReference type="Pfam" id="PF15780"/>
    </source>
</evidence>
<dbReference type="AlphaFoldDB" id="A0A1Y0IBY3"/>
<dbReference type="InterPro" id="IPR046542">
    <property type="entry name" value="DUF6801"/>
</dbReference>
<dbReference type="GO" id="GO:0005737">
    <property type="term" value="C:cytoplasm"/>
    <property type="evidence" value="ECO:0007669"/>
    <property type="project" value="UniProtKB-SubCell"/>
</dbReference>
<evidence type="ECO:0008006" key="12">
    <source>
        <dbReference type="Google" id="ProtNLM"/>
    </source>
</evidence>
<evidence type="ECO:0000259" key="9">
    <source>
        <dbReference type="Pfam" id="PF22544"/>
    </source>
</evidence>
<proteinExistence type="predicted"/>
<dbReference type="Pfam" id="PF22544">
    <property type="entry name" value="HYDIN_VesB_CFA65-like_Ig"/>
    <property type="match status" value="1"/>
</dbReference>
<name>A0A1Y0IBY3_9GAMM</name>
<reference evidence="10 11" key="1">
    <citation type="submission" date="2017-05" db="EMBL/GenBank/DDBJ databases">
        <title>Genomic insights into alkan degradation activity of Oleiphilus messinensis.</title>
        <authorList>
            <person name="Kozyavkin S.A."/>
            <person name="Slesarev A.I."/>
            <person name="Golyshin P.N."/>
            <person name="Korzhenkov A."/>
            <person name="Golyshina O.N."/>
            <person name="Toshchakov S.V."/>
        </authorList>
    </citation>
    <scope>NUCLEOTIDE SEQUENCE [LARGE SCALE GENOMIC DNA]</scope>
    <source>
        <strain evidence="10 11">ME102</strain>
    </source>
</reference>